<dbReference type="InterPro" id="IPR038117">
    <property type="entry name" value="BofC_C_sf"/>
</dbReference>
<dbReference type="OrthoDB" id="2678751at2"/>
<organism evidence="4 5">
    <name type="scientific">Melghiribacillus thermohalophilus</name>
    <dbReference type="NCBI Taxonomy" id="1324956"/>
    <lineage>
        <taxon>Bacteria</taxon>
        <taxon>Bacillati</taxon>
        <taxon>Bacillota</taxon>
        <taxon>Bacilli</taxon>
        <taxon>Bacillales</taxon>
        <taxon>Bacillaceae</taxon>
        <taxon>Melghiribacillus</taxon>
    </lineage>
</organism>
<sequence>MKNRSSMFLIALITMASLTGFNVFAENQEHDSSDKKPWEREPVTVEVVLKKKYIDGFEEQKIKQETIWSMRDFWSMYDDWKVIDQSEERMVLLKNMDELSPIVREYGYFGLDEDNILTIFKGKPEKEEAIQSFFQVDVGKLESFHYKQLREGIKVRSKGEFKKVIQTYKEFAPSKEVHRQ</sequence>
<dbReference type="RefSeq" id="WP_132370601.1">
    <property type="nucleotide sequence ID" value="NZ_SMAN01000001.1"/>
</dbReference>
<gene>
    <name evidence="4" type="ORF">EDD68_101479</name>
</gene>
<keyword evidence="5" id="KW-1185">Reference proteome</keyword>
<dbReference type="InterPro" id="IPR015050">
    <property type="entry name" value="BofC_C"/>
</dbReference>
<protein>
    <submittedName>
        <fullName evidence="4">Forespore regulator of the sigma-K checkpoint</fullName>
    </submittedName>
</protein>
<dbReference type="Pfam" id="PF08977">
    <property type="entry name" value="BOFC_N"/>
    <property type="match status" value="1"/>
</dbReference>
<reference evidence="4 5" key="1">
    <citation type="submission" date="2019-03" db="EMBL/GenBank/DDBJ databases">
        <title>Genomic Encyclopedia of Type Strains, Phase IV (KMG-IV): sequencing the most valuable type-strain genomes for metagenomic binning, comparative biology and taxonomic classification.</title>
        <authorList>
            <person name="Goeker M."/>
        </authorList>
    </citation>
    <scope>NUCLEOTIDE SEQUENCE [LARGE SCALE GENOMIC DNA]</scope>
    <source>
        <strain evidence="4 5">DSM 25894</strain>
    </source>
</reference>
<feature type="chain" id="PRO_5020874811" evidence="1">
    <location>
        <begin position="26"/>
        <end position="180"/>
    </location>
</feature>
<dbReference type="Proteomes" id="UP000294650">
    <property type="component" value="Unassembled WGS sequence"/>
</dbReference>
<dbReference type="AlphaFoldDB" id="A0A4V2V2Z5"/>
<dbReference type="Gene3D" id="3.10.20.420">
    <property type="entry name" value="Bypass-of-forespore C, N-terminal domain"/>
    <property type="match status" value="1"/>
</dbReference>
<keyword evidence="1" id="KW-0732">Signal</keyword>
<dbReference type="InterPro" id="IPR038118">
    <property type="entry name" value="BOFC_N_sf"/>
</dbReference>
<feature type="signal peptide" evidence="1">
    <location>
        <begin position="1"/>
        <end position="25"/>
    </location>
</feature>
<evidence type="ECO:0000259" key="3">
    <source>
        <dbReference type="Pfam" id="PF08977"/>
    </source>
</evidence>
<comment type="caution">
    <text evidence="4">The sequence shown here is derived from an EMBL/GenBank/DDBJ whole genome shotgun (WGS) entry which is preliminary data.</text>
</comment>
<dbReference type="Gene3D" id="3.30.70.1740">
    <property type="entry name" value="Bypass-of-forespore C, C-terminal domain"/>
    <property type="match status" value="1"/>
</dbReference>
<name>A0A4V2V2Z5_9BACI</name>
<dbReference type="InterPro" id="IPR015071">
    <property type="entry name" value="BOFC_N"/>
</dbReference>
<evidence type="ECO:0000256" key="1">
    <source>
        <dbReference type="SAM" id="SignalP"/>
    </source>
</evidence>
<feature type="domain" description="Bypass of forespore C C-terminal" evidence="2">
    <location>
        <begin position="97"/>
        <end position="170"/>
    </location>
</feature>
<evidence type="ECO:0000259" key="2">
    <source>
        <dbReference type="Pfam" id="PF08955"/>
    </source>
</evidence>
<proteinExistence type="predicted"/>
<feature type="domain" description="Bypass-of-forespore C N-terminal" evidence="3">
    <location>
        <begin position="45"/>
        <end position="94"/>
    </location>
</feature>
<evidence type="ECO:0000313" key="5">
    <source>
        <dbReference type="Proteomes" id="UP000294650"/>
    </source>
</evidence>
<dbReference type="EMBL" id="SMAN01000001">
    <property type="protein sequence ID" value="TCT27111.1"/>
    <property type="molecule type" value="Genomic_DNA"/>
</dbReference>
<accession>A0A4V2V2Z5</accession>
<dbReference type="Pfam" id="PF08955">
    <property type="entry name" value="BofC_C"/>
    <property type="match status" value="1"/>
</dbReference>
<evidence type="ECO:0000313" key="4">
    <source>
        <dbReference type="EMBL" id="TCT27111.1"/>
    </source>
</evidence>